<feature type="domain" description="Enoyl reductase (ER)" evidence="3">
    <location>
        <begin position="19"/>
        <end position="337"/>
    </location>
</feature>
<dbReference type="InterPro" id="IPR013149">
    <property type="entry name" value="ADH-like_C"/>
</dbReference>
<proteinExistence type="predicted"/>
<keyword evidence="2" id="KW-0560">Oxidoreductase</keyword>
<dbReference type="Proteomes" id="UP000614287">
    <property type="component" value="Unassembled WGS sequence"/>
</dbReference>
<dbReference type="InterPro" id="IPR013154">
    <property type="entry name" value="ADH-like_N"/>
</dbReference>
<dbReference type="Gene3D" id="3.40.50.720">
    <property type="entry name" value="NAD(P)-binding Rossmann-like Domain"/>
    <property type="match status" value="1"/>
</dbReference>
<dbReference type="SMART" id="SM00829">
    <property type="entry name" value="PKS_ER"/>
    <property type="match status" value="1"/>
</dbReference>
<keyword evidence="1" id="KW-0521">NADP</keyword>
<sequence>MKEFDTPSTMKAVICEGTGDASVLRIAELPTPNLPADSSGLVVIRVHAAGVNRPDILQRQGLYQPPPDASPILGLEVAGEIVGGDLVGTNWRVGDAVCALTHGGGYAQYVVVDARHCLPVPTGWSMVQAASLPETYFTVWFNLFQKARLCAGETLLVHAGASGIGVAAISLASALGVRVVATLGESMETKANACQSLGAALVVDVREVDWWRNVLSFTGGHGVNAVLDVRGGDTLDANIQVMAHGGRLVWLAFLAGNRTALKISEVMAKELVLTGSFLRRQSSMMKAEIAADLNAKVWPLMQTGAITPVLDSVFDMVDVQDAHRHMERNAHTGKIVLKIHDH</sequence>
<dbReference type="Pfam" id="PF08240">
    <property type="entry name" value="ADH_N"/>
    <property type="match status" value="1"/>
</dbReference>
<accession>A0A8J3FZU6</accession>
<dbReference type="GO" id="GO:0016651">
    <property type="term" value="F:oxidoreductase activity, acting on NAD(P)H"/>
    <property type="evidence" value="ECO:0007669"/>
    <property type="project" value="TreeGrafter"/>
</dbReference>
<dbReference type="InterPro" id="IPR036291">
    <property type="entry name" value="NAD(P)-bd_dom_sf"/>
</dbReference>
<reference evidence="4" key="2">
    <citation type="submission" date="2020-09" db="EMBL/GenBank/DDBJ databases">
        <authorList>
            <person name="Sun Q."/>
            <person name="Kim S."/>
        </authorList>
    </citation>
    <scope>NUCLEOTIDE SEQUENCE</scope>
    <source>
        <strain evidence="4">KCTC 32501</strain>
    </source>
</reference>
<dbReference type="InterPro" id="IPR020843">
    <property type="entry name" value="ER"/>
</dbReference>
<keyword evidence="5" id="KW-1185">Reference proteome</keyword>
<organism evidence="4 5">
    <name type="scientific">Formosimonas limnophila</name>
    <dbReference type="NCBI Taxonomy" id="1384487"/>
    <lineage>
        <taxon>Bacteria</taxon>
        <taxon>Pseudomonadati</taxon>
        <taxon>Pseudomonadota</taxon>
        <taxon>Betaproteobacteria</taxon>
        <taxon>Burkholderiales</taxon>
        <taxon>Burkholderiaceae</taxon>
        <taxon>Formosimonas</taxon>
    </lineage>
</organism>
<dbReference type="SUPFAM" id="SSF50129">
    <property type="entry name" value="GroES-like"/>
    <property type="match status" value="1"/>
</dbReference>
<dbReference type="PANTHER" id="PTHR48106">
    <property type="entry name" value="QUINONE OXIDOREDUCTASE PIG3-RELATED"/>
    <property type="match status" value="1"/>
</dbReference>
<dbReference type="Pfam" id="PF00107">
    <property type="entry name" value="ADH_zinc_N"/>
    <property type="match status" value="1"/>
</dbReference>
<dbReference type="AlphaFoldDB" id="A0A8J3FZU6"/>
<protein>
    <submittedName>
        <fullName evidence="4">NAD(P)H quinone oxidoreductase</fullName>
    </submittedName>
</protein>
<dbReference type="EMBL" id="BMZG01000010">
    <property type="protein sequence ID" value="GHA77612.1"/>
    <property type="molecule type" value="Genomic_DNA"/>
</dbReference>
<evidence type="ECO:0000313" key="5">
    <source>
        <dbReference type="Proteomes" id="UP000614287"/>
    </source>
</evidence>
<dbReference type="InterPro" id="IPR014189">
    <property type="entry name" value="Quinone_OxRdtase_PIG3"/>
</dbReference>
<name>A0A8J3FZU6_9BURK</name>
<dbReference type="NCBIfam" id="TIGR02824">
    <property type="entry name" value="quinone_pig3"/>
    <property type="match status" value="1"/>
</dbReference>
<evidence type="ECO:0000256" key="1">
    <source>
        <dbReference type="ARBA" id="ARBA00022857"/>
    </source>
</evidence>
<dbReference type="CDD" id="cd05276">
    <property type="entry name" value="p53_inducible_oxidoreductase"/>
    <property type="match status" value="1"/>
</dbReference>
<dbReference type="Gene3D" id="3.90.180.10">
    <property type="entry name" value="Medium-chain alcohol dehydrogenases, catalytic domain"/>
    <property type="match status" value="1"/>
</dbReference>
<dbReference type="PANTHER" id="PTHR48106:SF8">
    <property type="entry name" value="OS02G0805600 PROTEIN"/>
    <property type="match status" value="1"/>
</dbReference>
<dbReference type="RefSeq" id="WP_229809804.1">
    <property type="nucleotide sequence ID" value="NZ_BMZG01000010.1"/>
</dbReference>
<reference evidence="4" key="1">
    <citation type="journal article" date="2014" name="Int. J. Syst. Evol. Microbiol.">
        <title>Complete genome sequence of Corynebacterium casei LMG S-19264T (=DSM 44701T), isolated from a smear-ripened cheese.</title>
        <authorList>
            <consortium name="US DOE Joint Genome Institute (JGI-PGF)"/>
            <person name="Walter F."/>
            <person name="Albersmeier A."/>
            <person name="Kalinowski J."/>
            <person name="Ruckert C."/>
        </authorList>
    </citation>
    <scope>NUCLEOTIDE SEQUENCE</scope>
    <source>
        <strain evidence="4">KCTC 32501</strain>
    </source>
</reference>
<dbReference type="SUPFAM" id="SSF51735">
    <property type="entry name" value="NAD(P)-binding Rossmann-fold domains"/>
    <property type="match status" value="1"/>
</dbReference>
<evidence type="ECO:0000313" key="4">
    <source>
        <dbReference type="EMBL" id="GHA77612.1"/>
    </source>
</evidence>
<gene>
    <name evidence="4" type="ORF">GCM10009007_18170</name>
</gene>
<evidence type="ECO:0000256" key="2">
    <source>
        <dbReference type="ARBA" id="ARBA00023002"/>
    </source>
</evidence>
<comment type="caution">
    <text evidence="4">The sequence shown here is derived from an EMBL/GenBank/DDBJ whole genome shotgun (WGS) entry which is preliminary data.</text>
</comment>
<dbReference type="GO" id="GO:0070402">
    <property type="term" value="F:NADPH binding"/>
    <property type="evidence" value="ECO:0007669"/>
    <property type="project" value="TreeGrafter"/>
</dbReference>
<dbReference type="InterPro" id="IPR011032">
    <property type="entry name" value="GroES-like_sf"/>
</dbReference>
<evidence type="ECO:0000259" key="3">
    <source>
        <dbReference type="SMART" id="SM00829"/>
    </source>
</evidence>